<feature type="transmembrane region" description="Helical" evidence="8">
    <location>
        <begin position="160"/>
        <end position="178"/>
    </location>
</feature>
<proteinExistence type="predicted"/>
<dbReference type="EMBL" id="ML179151">
    <property type="protein sequence ID" value="THU97657.1"/>
    <property type="molecule type" value="Genomic_DNA"/>
</dbReference>
<name>A0A4S8M5W7_DENBC</name>
<evidence type="ECO:0000259" key="9">
    <source>
        <dbReference type="Pfam" id="PF03600"/>
    </source>
</evidence>
<feature type="compositionally biased region" description="Basic and acidic residues" evidence="7">
    <location>
        <begin position="398"/>
        <end position="431"/>
    </location>
</feature>
<feature type="transmembrane region" description="Helical" evidence="8">
    <location>
        <begin position="601"/>
        <end position="623"/>
    </location>
</feature>
<sequence>MITRFSIVTLVFFILSIAVVIYPVSIPLPRLPYLGKRRVPINLTTAPILTIAILWAAQCLGPTQIRDGIVGTDGVKPYNILILFFSLAYMAITLDVTGILQSAAFWVSNKGGSNGWKLYFYFYVMLTVLSVVLGNDPVILSGTVFLVYYTSATRLEPMPWIISEFAAANTASMVLFLGNPTNVVVCEGFSINNVAFTAYTILPFLACNIVCFGALAFQFRGRKHIPKRLEHVGYLDPKSVLRDPVSAGVGSFLLGSTLIVIIIVSFFNVDVWMITLPFAVAKFIFDLCWDHYRYTHDMIPQYTSKAQDIGDGASDSDSGDTEKNDAMLAAIQRAMTSNSIEAQPERRDTLGSMNHLMNTNRTNTLMSETGLQPSQTPTAIGPELTAEKRSPSGSPDSGTKESNTDTEKALLRDKETAREKEKEKEEEDQKQNKKPLFPKQRSAFKRLHKRLSYHFPTFFTALPRLPFALVPFAFSQFILIEALAHQGWIDVFALWLVRASHRAIHPTVWLIGILGVVLCNLAGTNIGCTILLTKVVRAAVNSSDGFPDDSTRAAGIALVVASNIGAVSFTFSASLAGLLWKGILTQKGIPITQRTFAFWNMLPIFVMTAVGLGVVSAEMAVLYR</sequence>
<dbReference type="OrthoDB" id="442352at2759"/>
<evidence type="ECO:0000313" key="11">
    <source>
        <dbReference type="Proteomes" id="UP000297245"/>
    </source>
</evidence>
<evidence type="ECO:0000256" key="4">
    <source>
        <dbReference type="ARBA" id="ARBA00022692"/>
    </source>
</evidence>
<evidence type="ECO:0000256" key="2">
    <source>
        <dbReference type="ARBA" id="ARBA00022448"/>
    </source>
</evidence>
<keyword evidence="4 8" id="KW-0812">Transmembrane</keyword>
<organism evidence="10 11">
    <name type="scientific">Dendrothele bispora (strain CBS 962.96)</name>
    <dbReference type="NCBI Taxonomy" id="1314807"/>
    <lineage>
        <taxon>Eukaryota</taxon>
        <taxon>Fungi</taxon>
        <taxon>Dikarya</taxon>
        <taxon>Basidiomycota</taxon>
        <taxon>Agaricomycotina</taxon>
        <taxon>Agaricomycetes</taxon>
        <taxon>Agaricomycetidae</taxon>
        <taxon>Agaricales</taxon>
        <taxon>Agaricales incertae sedis</taxon>
        <taxon>Dendrothele</taxon>
    </lineage>
</organism>
<evidence type="ECO:0000256" key="3">
    <source>
        <dbReference type="ARBA" id="ARBA00022475"/>
    </source>
</evidence>
<dbReference type="AlphaFoldDB" id="A0A4S8M5W7"/>
<feature type="compositionally biased region" description="Polar residues" evidence="7">
    <location>
        <begin position="367"/>
        <end position="378"/>
    </location>
</feature>
<evidence type="ECO:0000256" key="1">
    <source>
        <dbReference type="ARBA" id="ARBA00004651"/>
    </source>
</evidence>
<dbReference type="InterPro" id="IPR004680">
    <property type="entry name" value="Cit_transptr-like_dom"/>
</dbReference>
<feature type="transmembrane region" description="Helical" evidence="8">
    <location>
        <begin position="120"/>
        <end position="148"/>
    </location>
</feature>
<feature type="transmembrane region" description="Helical" evidence="8">
    <location>
        <begin position="476"/>
        <end position="497"/>
    </location>
</feature>
<comment type="subcellular location">
    <subcellularLocation>
        <location evidence="1">Cell membrane</location>
        <topology evidence="1">Multi-pass membrane protein</topology>
    </subcellularLocation>
</comment>
<dbReference type="PANTHER" id="PTHR43302">
    <property type="entry name" value="TRANSPORTER ARSB-RELATED"/>
    <property type="match status" value="1"/>
</dbReference>
<gene>
    <name evidence="10" type="ORF">K435DRAFT_838531</name>
</gene>
<feature type="region of interest" description="Disordered" evidence="7">
    <location>
        <begin position="367"/>
        <end position="439"/>
    </location>
</feature>
<feature type="transmembrane region" description="Helical" evidence="8">
    <location>
        <begin position="271"/>
        <end position="289"/>
    </location>
</feature>
<accession>A0A4S8M5W7</accession>
<evidence type="ECO:0000256" key="7">
    <source>
        <dbReference type="SAM" id="MobiDB-lite"/>
    </source>
</evidence>
<dbReference type="PANTHER" id="PTHR43302:SF5">
    <property type="entry name" value="TRANSPORTER ARSB-RELATED"/>
    <property type="match status" value="1"/>
</dbReference>
<dbReference type="GO" id="GO:0005886">
    <property type="term" value="C:plasma membrane"/>
    <property type="evidence" value="ECO:0007669"/>
    <property type="project" value="UniProtKB-SubCell"/>
</dbReference>
<feature type="transmembrane region" description="Helical" evidence="8">
    <location>
        <begin position="78"/>
        <end position="100"/>
    </location>
</feature>
<feature type="transmembrane region" description="Helical" evidence="8">
    <location>
        <begin position="39"/>
        <end position="57"/>
    </location>
</feature>
<evidence type="ECO:0000256" key="8">
    <source>
        <dbReference type="SAM" id="Phobius"/>
    </source>
</evidence>
<protein>
    <recommendedName>
        <fullName evidence="9">Citrate transporter-like domain-containing protein</fullName>
    </recommendedName>
</protein>
<dbReference type="Pfam" id="PF03600">
    <property type="entry name" value="CitMHS"/>
    <property type="match status" value="1"/>
</dbReference>
<keyword evidence="3" id="KW-1003">Cell membrane</keyword>
<keyword evidence="2" id="KW-0813">Transport</keyword>
<evidence type="ECO:0000256" key="5">
    <source>
        <dbReference type="ARBA" id="ARBA00022989"/>
    </source>
</evidence>
<feature type="domain" description="Citrate transporter-like" evidence="9">
    <location>
        <begin position="41"/>
        <end position="275"/>
    </location>
</feature>
<feature type="transmembrane region" description="Helical" evidence="8">
    <location>
        <begin position="198"/>
        <end position="219"/>
    </location>
</feature>
<keyword evidence="6 8" id="KW-0472">Membrane</keyword>
<keyword evidence="5 8" id="KW-1133">Transmembrane helix</keyword>
<reference evidence="10 11" key="1">
    <citation type="journal article" date="2019" name="Nat. Ecol. Evol.">
        <title>Megaphylogeny resolves global patterns of mushroom evolution.</title>
        <authorList>
            <person name="Varga T."/>
            <person name="Krizsan K."/>
            <person name="Foldi C."/>
            <person name="Dima B."/>
            <person name="Sanchez-Garcia M."/>
            <person name="Sanchez-Ramirez S."/>
            <person name="Szollosi G.J."/>
            <person name="Szarkandi J.G."/>
            <person name="Papp V."/>
            <person name="Albert L."/>
            <person name="Andreopoulos W."/>
            <person name="Angelini C."/>
            <person name="Antonin V."/>
            <person name="Barry K.W."/>
            <person name="Bougher N.L."/>
            <person name="Buchanan P."/>
            <person name="Buyck B."/>
            <person name="Bense V."/>
            <person name="Catcheside P."/>
            <person name="Chovatia M."/>
            <person name="Cooper J."/>
            <person name="Damon W."/>
            <person name="Desjardin D."/>
            <person name="Finy P."/>
            <person name="Geml J."/>
            <person name="Haridas S."/>
            <person name="Hughes K."/>
            <person name="Justo A."/>
            <person name="Karasinski D."/>
            <person name="Kautmanova I."/>
            <person name="Kiss B."/>
            <person name="Kocsube S."/>
            <person name="Kotiranta H."/>
            <person name="LaButti K.M."/>
            <person name="Lechner B.E."/>
            <person name="Liimatainen K."/>
            <person name="Lipzen A."/>
            <person name="Lukacs Z."/>
            <person name="Mihaltcheva S."/>
            <person name="Morgado L.N."/>
            <person name="Niskanen T."/>
            <person name="Noordeloos M.E."/>
            <person name="Ohm R.A."/>
            <person name="Ortiz-Santana B."/>
            <person name="Ovrebo C."/>
            <person name="Racz N."/>
            <person name="Riley R."/>
            <person name="Savchenko A."/>
            <person name="Shiryaev A."/>
            <person name="Soop K."/>
            <person name="Spirin V."/>
            <person name="Szebenyi C."/>
            <person name="Tomsovsky M."/>
            <person name="Tulloss R.E."/>
            <person name="Uehling J."/>
            <person name="Grigoriev I.V."/>
            <person name="Vagvolgyi C."/>
            <person name="Papp T."/>
            <person name="Martin F.M."/>
            <person name="Miettinen O."/>
            <person name="Hibbett D.S."/>
            <person name="Nagy L.G."/>
        </authorList>
    </citation>
    <scope>NUCLEOTIDE SEQUENCE [LARGE SCALE GENOMIC DNA]</scope>
    <source>
        <strain evidence="10 11">CBS 962.96</strain>
    </source>
</reference>
<evidence type="ECO:0000256" key="6">
    <source>
        <dbReference type="ARBA" id="ARBA00023136"/>
    </source>
</evidence>
<feature type="transmembrane region" description="Helical" evidence="8">
    <location>
        <begin position="7"/>
        <end position="27"/>
    </location>
</feature>
<dbReference type="Proteomes" id="UP000297245">
    <property type="component" value="Unassembled WGS sequence"/>
</dbReference>
<evidence type="ECO:0000313" key="10">
    <source>
        <dbReference type="EMBL" id="THU97657.1"/>
    </source>
</evidence>
<feature type="transmembrane region" description="Helical" evidence="8">
    <location>
        <begin position="553"/>
        <end position="580"/>
    </location>
</feature>
<dbReference type="GO" id="GO:0055085">
    <property type="term" value="P:transmembrane transport"/>
    <property type="evidence" value="ECO:0007669"/>
    <property type="project" value="InterPro"/>
</dbReference>
<feature type="transmembrane region" description="Helical" evidence="8">
    <location>
        <begin position="245"/>
        <end position="265"/>
    </location>
</feature>
<keyword evidence="11" id="KW-1185">Reference proteome</keyword>
<feature type="transmembrane region" description="Helical" evidence="8">
    <location>
        <begin position="509"/>
        <end position="533"/>
    </location>
</feature>